<proteinExistence type="predicted"/>
<dbReference type="AlphaFoldDB" id="A0A1H7V300"/>
<dbReference type="STRING" id="228957.SAMN04488008_10882"/>
<reference evidence="2" key="1">
    <citation type="submission" date="2016-10" db="EMBL/GenBank/DDBJ databases">
        <authorList>
            <person name="Varghese N."/>
            <person name="Submissions S."/>
        </authorList>
    </citation>
    <scope>NUCLEOTIDE SEQUENCE [LARGE SCALE GENOMIC DNA]</scope>
    <source>
        <strain evidence="2">DSM 16471</strain>
    </source>
</reference>
<dbReference type="InterPro" id="IPR010321">
    <property type="entry name" value="DUF922"/>
</dbReference>
<evidence type="ECO:0008006" key="3">
    <source>
        <dbReference type="Google" id="ProtNLM"/>
    </source>
</evidence>
<sequence length="178" mass="21000">MGFIDKTYLVFSLLILFSVPLVQSQEEVEWSTDFRFTWADFKGPAPITSIAAATTASGISYNFSTSYENNELKVEYTVSAYFYPTRSWYKPEVCNDVTLMHEQLHFDITELYARKMSKQLAETKFTENVKEEVLKIYKTTLRQLNDFQNKYDSETNYSRNLIVQERWVNEIETRLKNQ</sequence>
<evidence type="ECO:0000313" key="2">
    <source>
        <dbReference type="Proteomes" id="UP000198990"/>
    </source>
</evidence>
<organism evidence="1 2">
    <name type="scientific">Maribacter orientalis</name>
    <dbReference type="NCBI Taxonomy" id="228957"/>
    <lineage>
        <taxon>Bacteria</taxon>
        <taxon>Pseudomonadati</taxon>
        <taxon>Bacteroidota</taxon>
        <taxon>Flavobacteriia</taxon>
        <taxon>Flavobacteriales</taxon>
        <taxon>Flavobacteriaceae</taxon>
        <taxon>Maribacter</taxon>
    </lineage>
</organism>
<name>A0A1H7V300_9FLAO</name>
<dbReference type="EMBL" id="FNZN01000008">
    <property type="protein sequence ID" value="SEM03419.1"/>
    <property type="molecule type" value="Genomic_DNA"/>
</dbReference>
<accession>A0A1H7V300</accession>
<protein>
    <recommendedName>
        <fullName evidence="3">DUF922 domain-containing protein</fullName>
    </recommendedName>
</protein>
<gene>
    <name evidence="1" type="ORF">SAMN04488008_10882</name>
</gene>
<keyword evidence="2" id="KW-1185">Reference proteome</keyword>
<dbReference type="Proteomes" id="UP000198990">
    <property type="component" value="Unassembled WGS sequence"/>
</dbReference>
<evidence type="ECO:0000313" key="1">
    <source>
        <dbReference type="EMBL" id="SEM03419.1"/>
    </source>
</evidence>
<dbReference type="Pfam" id="PF06037">
    <property type="entry name" value="DUF922"/>
    <property type="match status" value="1"/>
</dbReference>
<dbReference type="RefSeq" id="WP_245737239.1">
    <property type="nucleotide sequence ID" value="NZ_FNZN01000008.1"/>
</dbReference>